<evidence type="ECO:0000313" key="1">
    <source>
        <dbReference type="EMBL" id="KAF0896385.1"/>
    </source>
</evidence>
<organism evidence="1 2">
    <name type="scientific">Oryza meyeriana var. granulata</name>
    <dbReference type="NCBI Taxonomy" id="110450"/>
    <lineage>
        <taxon>Eukaryota</taxon>
        <taxon>Viridiplantae</taxon>
        <taxon>Streptophyta</taxon>
        <taxon>Embryophyta</taxon>
        <taxon>Tracheophyta</taxon>
        <taxon>Spermatophyta</taxon>
        <taxon>Magnoliopsida</taxon>
        <taxon>Liliopsida</taxon>
        <taxon>Poales</taxon>
        <taxon>Poaceae</taxon>
        <taxon>BOP clade</taxon>
        <taxon>Oryzoideae</taxon>
        <taxon>Oryzeae</taxon>
        <taxon>Oryzinae</taxon>
        <taxon>Oryza</taxon>
        <taxon>Oryza meyeriana</taxon>
    </lineage>
</organism>
<accession>A0A6G1C6U6</accession>
<protein>
    <submittedName>
        <fullName evidence="1">Uncharacterized protein</fullName>
    </submittedName>
</protein>
<sequence>MYMLRVVIGSGDIPASGLPREDLALCIDSGRVALQAILPKCDSKGILEHVYGRAPRLVRLPGDDGEEAP</sequence>
<reference evidence="1 2" key="1">
    <citation type="submission" date="2019-11" db="EMBL/GenBank/DDBJ databases">
        <title>Whole genome sequence of Oryza granulata.</title>
        <authorList>
            <person name="Li W."/>
        </authorList>
    </citation>
    <scope>NUCLEOTIDE SEQUENCE [LARGE SCALE GENOMIC DNA]</scope>
    <source>
        <strain evidence="2">cv. Menghai</strain>
        <tissue evidence="1">Leaf</tissue>
    </source>
</reference>
<proteinExistence type="predicted"/>
<dbReference type="Proteomes" id="UP000479710">
    <property type="component" value="Unassembled WGS sequence"/>
</dbReference>
<dbReference type="AlphaFoldDB" id="A0A6G1C6U6"/>
<dbReference type="EMBL" id="SPHZ02000010">
    <property type="protein sequence ID" value="KAF0896385.1"/>
    <property type="molecule type" value="Genomic_DNA"/>
</dbReference>
<keyword evidence="2" id="KW-1185">Reference proteome</keyword>
<evidence type="ECO:0000313" key="2">
    <source>
        <dbReference type="Proteomes" id="UP000479710"/>
    </source>
</evidence>
<comment type="caution">
    <text evidence="1">The sequence shown here is derived from an EMBL/GenBank/DDBJ whole genome shotgun (WGS) entry which is preliminary data.</text>
</comment>
<name>A0A6G1C6U6_9ORYZ</name>
<gene>
    <name evidence="1" type="ORF">E2562_021915</name>
</gene>